<evidence type="ECO:0000256" key="6">
    <source>
        <dbReference type="PIRSR" id="PIRSR000106-2"/>
    </source>
</evidence>
<dbReference type="OrthoDB" id="5365701at2759"/>
<dbReference type="PANTHER" id="PTHR23406">
    <property type="entry name" value="MALIC ENZYME-RELATED"/>
    <property type="match status" value="1"/>
</dbReference>
<keyword evidence="8" id="KW-0560">Oxidoreductase</keyword>
<reference evidence="12" key="1">
    <citation type="submission" date="2005-09" db="EMBL/GenBank/DDBJ databases">
        <title>Annotation of the Aspergillus terreus NIH2624 genome.</title>
        <authorList>
            <person name="Birren B.W."/>
            <person name="Lander E.S."/>
            <person name="Galagan J.E."/>
            <person name="Nusbaum C."/>
            <person name="Devon K."/>
            <person name="Henn M."/>
            <person name="Ma L.-J."/>
            <person name="Jaffe D.B."/>
            <person name="Butler J."/>
            <person name="Alvarez P."/>
            <person name="Gnerre S."/>
            <person name="Grabherr M."/>
            <person name="Kleber M."/>
            <person name="Mauceli E.W."/>
            <person name="Brockman W."/>
            <person name="Rounsley S."/>
            <person name="Young S.K."/>
            <person name="LaButti K."/>
            <person name="Pushparaj V."/>
            <person name="DeCaprio D."/>
            <person name="Crawford M."/>
            <person name="Koehrsen M."/>
            <person name="Engels R."/>
            <person name="Montgomery P."/>
            <person name="Pearson M."/>
            <person name="Howarth C."/>
            <person name="Larson L."/>
            <person name="Luoma S."/>
            <person name="White J."/>
            <person name="Alvarado L."/>
            <person name="Kodira C.D."/>
            <person name="Zeng Q."/>
            <person name="Oleary S."/>
            <person name="Yandava C."/>
            <person name="Denning D.W."/>
            <person name="Nierman W.C."/>
            <person name="Milne T."/>
            <person name="Madden K."/>
        </authorList>
    </citation>
    <scope>NUCLEOTIDE SEQUENCE [LARGE SCALE GENOMIC DNA]</scope>
    <source>
        <strain evidence="12">NIH 2624 / FGSC A1156</strain>
    </source>
</reference>
<feature type="active site" description="Proton acceptor" evidence="5">
    <location>
        <position position="78"/>
    </location>
</feature>
<dbReference type="GO" id="GO:0005739">
    <property type="term" value="C:mitochondrion"/>
    <property type="evidence" value="ECO:0007669"/>
    <property type="project" value="EnsemblFungi"/>
</dbReference>
<keyword evidence="4" id="KW-0520">NAD</keyword>
<dbReference type="Pfam" id="PF03949">
    <property type="entry name" value="Malic_M"/>
    <property type="match status" value="1"/>
</dbReference>
<dbReference type="HOGENOM" id="CLU_011405_5_2_1"/>
<dbReference type="OMA" id="QIVNHMV"/>
<dbReference type="PROSITE" id="PS00331">
    <property type="entry name" value="MALIC_ENZYMES"/>
    <property type="match status" value="1"/>
</dbReference>
<dbReference type="GO" id="GO:0051287">
    <property type="term" value="F:NAD binding"/>
    <property type="evidence" value="ECO:0007669"/>
    <property type="project" value="InterPro"/>
</dbReference>
<dbReference type="PANTHER" id="PTHR23406:SF34">
    <property type="entry name" value="NAD-DEPENDENT MALIC ENZYME, MITOCHONDRIAL"/>
    <property type="match status" value="1"/>
</dbReference>
<feature type="binding site" evidence="7">
    <location>
        <position position="150"/>
    </location>
    <ligand>
        <name>a divalent metal cation</name>
        <dbReference type="ChEBI" id="CHEBI:60240"/>
    </ligand>
</feature>
<dbReference type="RefSeq" id="XP_001209236.1">
    <property type="nucleotide sequence ID" value="XM_001209236.1"/>
</dbReference>
<evidence type="ECO:0000256" key="4">
    <source>
        <dbReference type="ARBA" id="ARBA00023027"/>
    </source>
</evidence>
<dbReference type="GO" id="GO:0004471">
    <property type="term" value="F:malate dehydrogenase (decarboxylating) (NAD+) activity"/>
    <property type="evidence" value="ECO:0007669"/>
    <property type="project" value="TreeGrafter"/>
</dbReference>
<proteinExistence type="inferred from homology"/>
<dbReference type="SMART" id="SM01274">
    <property type="entry name" value="malic"/>
    <property type="match status" value="1"/>
</dbReference>
<evidence type="ECO:0000256" key="5">
    <source>
        <dbReference type="PIRSR" id="PIRSR000106-1"/>
    </source>
</evidence>
<dbReference type="PIRSF" id="PIRSF000106">
    <property type="entry name" value="ME"/>
    <property type="match status" value="1"/>
</dbReference>
<dbReference type="GeneID" id="4316247"/>
<protein>
    <recommendedName>
        <fullName evidence="8">Malic enzyme</fullName>
    </recommendedName>
</protein>
<dbReference type="InterPro" id="IPR046346">
    <property type="entry name" value="Aminoacid_DH-like_N_sf"/>
</dbReference>
<feature type="binding site" evidence="6">
    <location>
        <position position="319"/>
    </location>
    <ligand>
        <name>(S)-malate</name>
        <dbReference type="ChEBI" id="CHEBI:15589"/>
    </ligand>
</feature>
<evidence type="ECO:0000256" key="3">
    <source>
        <dbReference type="ARBA" id="ARBA00022723"/>
    </source>
</evidence>
<dbReference type="Gene3D" id="3.40.50.720">
    <property type="entry name" value="NAD(P)-binding Rossmann-like Domain"/>
    <property type="match status" value="1"/>
</dbReference>
<dbReference type="SUPFAM" id="SSF51735">
    <property type="entry name" value="NAD(P)-binding Rossmann-fold domains"/>
    <property type="match status" value="1"/>
</dbReference>
<dbReference type="InterPro" id="IPR015884">
    <property type="entry name" value="Malic_enzyme_CS"/>
</dbReference>
<keyword evidence="3 7" id="KW-0479">Metal-binding</keyword>
<dbReference type="GO" id="GO:0006520">
    <property type="term" value="P:amino acid metabolic process"/>
    <property type="evidence" value="ECO:0007669"/>
    <property type="project" value="EnsemblFungi"/>
</dbReference>
<dbReference type="InterPro" id="IPR037062">
    <property type="entry name" value="Malic_N_dom_sf"/>
</dbReference>
<feature type="active site" description="Proton donor" evidence="5">
    <location>
        <position position="6"/>
    </location>
</feature>
<dbReference type="VEuPathDB" id="FungiDB:ATEG_01871"/>
<dbReference type="GO" id="GO:0046872">
    <property type="term" value="F:metal ion binding"/>
    <property type="evidence" value="ECO:0007669"/>
    <property type="project" value="UniProtKB-KW"/>
</dbReference>
<evidence type="ECO:0000256" key="1">
    <source>
        <dbReference type="ARBA" id="ARBA00001936"/>
    </source>
</evidence>
<dbReference type="Proteomes" id="UP000007963">
    <property type="component" value="Unassembled WGS sequence"/>
</dbReference>
<evidence type="ECO:0000256" key="2">
    <source>
        <dbReference type="ARBA" id="ARBA00008785"/>
    </source>
</evidence>
<evidence type="ECO:0000259" key="10">
    <source>
        <dbReference type="SMART" id="SM01274"/>
    </source>
</evidence>
<evidence type="ECO:0000313" key="12">
    <source>
        <dbReference type="Proteomes" id="UP000007963"/>
    </source>
</evidence>
<feature type="domain" description="Malic enzyme NAD-binding" evidence="9">
    <location>
        <begin position="174"/>
        <end position="432"/>
    </location>
</feature>
<dbReference type="Gene3D" id="3.40.50.10380">
    <property type="entry name" value="Malic enzyme, N-terminal domain"/>
    <property type="match status" value="1"/>
</dbReference>
<evidence type="ECO:0000259" key="9">
    <source>
        <dbReference type="SMART" id="SM00919"/>
    </source>
</evidence>
<feature type="binding site" evidence="7">
    <location>
        <position position="149"/>
    </location>
    <ligand>
        <name>a divalent metal cation</name>
        <dbReference type="ChEBI" id="CHEBI:60240"/>
    </ligand>
</feature>
<dbReference type="GO" id="GO:0006108">
    <property type="term" value="P:malate metabolic process"/>
    <property type="evidence" value="ECO:0007669"/>
    <property type="project" value="TreeGrafter"/>
</dbReference>
<dbReference type="GO" id="GO:0005829">
    <property type="term" value="C:cytosol"/>
    <property type="evidence" value="ECO:0007669"/>
    <property type="project" value="TreeGrafter"/>
</dbReference>
<dbReference type="NCBIfam" id="NF010052">
    <property type="entry name" value="PRK13529.1"/>
    <property type="match status" value="1"/>
</dbReference>
<dbReference type="PRINTS" id="PR00072">
    <property type="entry name" value="MALOXRDTASE"/>
</dbReference>
<gene>
    <name evidence="11" type="ORF">ATEG_01871</name>
</gene>
<dbReference type="SMART" id="SM00919">
    <property type="entry name" value="Malic_M"/>
    <property type="match status" value="1"/>
</dbReference>
<feature type="binding site" evidence="7">
    <location>
        <position position="173"/>
    </location>
    <ligand>
        <name>a divalent metal cation</name>
        <dbReference type="ChEBI" id="CHEBI:60240"/>
    </ligand>
</feature>
<dbReference type="InterPro" id="IPR012302">
    <property type="entry name" value="Malic_NAD-bd"/>
</dbReference>
<name>Q0CWR3_ASPTN</name>
<dbReference type="STRING" id="341663.Q0CWR3"/>
<feature type="domain" description="Malic enzyme N-terminal" evidence="10">
    <location>
        <begin position="1"/>
        <end position="164"/>
    </location>
</feature>
<dbReference type="InterPro" id="IPR001891">
    <property type="entry name" value="Malic_OxRdtase"/>
</dbReference>
<dbReference type="eggNOG" id="KOG1257">
    <property type="taxonomic scope" value="Eukaryota"/>
</dbReference>
<dbReference type="InterPro" id="IPR036291">
    <property type="entry name" value="NAD(P)-bd_dom_sf"/>
</dbReference>
<feature type="binding site" evidence="6">
    <location>
        <position position="363"/>
    </location>
    <ligand>
        <name>(S)-malate</name>
        <dbReference type="ChEBI" id="CHEBI:15589"/>
    </ligand>
</feature>
<evidence type="ECO:0000313" key="11">
    <source>
        <dbReference type="EMBL" id="EAU38628.1"/>
    </source>
</evidence>
<dbReference type="EMBL" id="CH476595">
    <property type="protein sequence ID" value="EAU38628.1"/>
    <property type="molecule type" value="Genomic_DNA"/>
</dbReference>
<dbReference type="SUPFAM" id="SSF53223">
    <property type="entry name" value="Aminoacid dehydrogenase-like, N-terminal domain"/>
    <property type="match status" value="1"/>
</dbReference>
<dbReference type="Pfam" id="PF00390">
    <property type="entry name" value="malic"/>
    <property type="match status" value="1"/>
</dbReference>
<comment type="similarity">
    <text evidence="2 8">Belongs to the malic enzymes family.</text>
</comment>
<dbReference type="InterPro" id="IPR012301">
    <property type="entry name" value="Malic_N_dom"/>
</dbReference>
<comment type="cofactor">
    <cofactor evidence="1">
        <name>Mn(2+)</name>
        <dbReference type="ChEBI" id="CHEBI:29035"/>
    </cofactor>
</comment>
<evidence type="ECO:0000256" key="8">
    <source>
        <dbReference type="RuleBase" id="RU003426"/>
    </source>
</evidence>
<dbReference type="FunFam" id="3.40.50.720:FF:000055">
    <property type="entry name" value="NAD-dependent malic enzyme"/>
    <property type="match status" value="1"/>
</dbReference>
<accession>Q0CWR3</accession>
<evidence type="ECO:0000256" key="7">
    <source>
        <dbReference type="PIRSR" id="PIRSR000106-3"/>
    </source>
</evidence>
<sequence>MFSVIYTPTEGDAIQNYSRLFRRPEGCFLAINDQDRIEESLSNFGGGEDIDYIVVSDGEEILGIGDQGVGAILISVAKLVLSTLCAGIHPSRQLPVVLDCGTDNESLLNDELYLGLRQPRARGKDYDQFVEKFVTAARKMYPRAYIHFEDFGLQNAKRILEKYRPHVPCFNDDIQGTGCVTLAALMSAFHVSGTKMEEARIVIFGAGSAGTGIAAQIADAIAMETHKSKAEASKQIWCLDKPGLLFKSLGDKLTAAQVPFARDDDEWPKDKGSDMLTVVQEVKPHVLIGTSTKPKAFTEEIIREMAKHVAQPIVFPLSNPTRLHEACPEDINRWTDGRALMATGSPFPPVERNGAKYEIAECNNSTCFPGIGLGAVLSRTRVVSDKMLVAAVKALAARSPALQDPNQPLLPDVEDVREISVDIARAVIATAVEEGHAQEEGIPSDAEELEEWIRVQMWEPTYRPLVPC</sequence>
<dbReference type="AlphaFoldDB" id="Q0CWR3"/>
<comment type="cofactor">
    <cofactor evidence="7">
        <name>Mg(2+)</name>
        <dbReference type="ChEBI" id="CHEBI:18420"/>
    </cofactor>
    <cofactor evidence="7">
        <name>Mn(2+)</name>
        <dbReference type="ChEBI" id="CHEBI:29035"/>
    </cofactor>
    <text evidence="7">Divalent metal cations. Prefers magnesium or manganese.</text>
</comment>
<organism evidence="11 12">
    <name type="scientific">Aspergillus terreus (strain NIH 2624 / FGSC A1156)</name>
    <dbReference type="NCBI Taxonomy" id="341663"/>
    <lineage>
        <taxon>Eukaryota</taxon>
        <taxon>Fungi</taxon>
        <taxon>Dikarya</taxon>
        <taxon>Ascomycota</taxon>
        <taxon>Pezizomycotina</taxon>
        <taxon>Eurotiomycetes</taxon>
        <taxon>Eurotiomycetidae</taxon>
        <taxon>Eurotiales</taxon>
        <taxon>Aspergillaceae</taxon>
        <taxon>Aspergillus</taxon>
        <taxon>Aspergillus subgen. Circumdati</taxon>
    </lineage>
</organism>